<dbReference type="PROSITE" id="PS50819">
    <property type="entry name" value="INTEIN_ENDONUCLEASE"/>
    <property type="match status" value="1"/>
</dbReference>
<evidence type="ECO:0000313" key="2">
    <source>
        <dbReference type="EMBL" id="GAG53494.1"/>
    </source>
</evidence>
<reference evidence="2" key="1">
    <citation type="journal article" date="2014" name="Front. Microbiol.">
        <title>High frequency of phylogenetically diverse reductive dehalogenase-homologous genes in deep subseafloor sedimentary metagenomes.</title>
        <authorList>
            <person name="Kawai M."/>
            <person name="Futagami T."/>
            <person name="Toyoda A."/>
            <person name="Takaki Y."/>
            <person name="Nishi S."/>
            <person name="Hori S."/>
            <person name="Arai W."/>
            <person name="Tsubouchi T."/>
            <person name="Morono Y."/>
            <person name="Uchiyama I."/>
            <person name="Ito T."/>
            <person name="Fujiyama A."/>
            <person name="Inagaki F."/>
            <person name="Takami H."/>
        </authorList>
    </citation>
    <scope>NUCLEOTIDE SEQUENCE</scope>
    <source>
        <strain evidence="2">Expedition CK06-06</strain>
    </source>
</reference>
<feature type="domain" description="DOD-type homing endonuclease" evidence="1">
    <location>
        <begin position="1"/>
        <end position="62"/>
    </location>
</feature>
<gene>
    <name evidence="2" type="ORF">S01H1_76312</name>
</gene>
<dbReference type="InterPro" id="IPR007869">
    <property type="entry name" value="Homing_endonuc_PI-Sce"/>
</dbReference>
<organism evidence="2">
    <name type="scientific">marine sediment metagenome</name>
    <dbReference type="NCBI Taxonomy" id="412755"/>
    <lineage>
        <taxon>unclassified sequences</taxon>
        <taxon>metagenomes</taxon>
        <taxon>ecological metagenomes</taxon>
    </lineage>
</organism>
<dbReference type="GO" id="GO:0030908">
    <property type="term" value="P:protein splicing"/>
    <property type="evidence" value="ECO:0007669"/>
    <property type="project" value="InterPro"/>
</dbReference>
<protein>
    <recommendedName>
        <fullName evidence="1">DOD-type homing endonuclease domain-containing protein</fullName>
    </recommendedName>
</protein>
<dbReference type="InterPro" id="IPR004042">
    <property type="entry name" value="Intein_endonuc_central"/>
</dbReference>
<accession>X0YCC7</accession>
<dbReference type="EMBL" id="BARS01051205">
    <property type="protein sequence ID" value="GAG53494.1"/>
    <property type="molecule type" value="Genomic_DNA"/>
</dbReference>
<proteinExistence type="predicted"/>
<feature type="non-terminal residue" evidence="2">
    <location>
        <position position="163"/>
    </location>
</feature>
<dbReference type="InterPro" id="IPR027434">
    <property type="entry name" value="Homing_endonucl"/>
</dbReference>
<comment type="caution">
    <text evidence="2">The sequence shown here is derived from an EMBL/GenBank/DDBJ whole genome shotgun (WGS) entry which is preliminary data.</text>
</comment>
<dbReference type="GO" id="GO:0003677">
    <property type="term" value="F:DNA binding"/>
    <property type="evidence" value="ECO:0007669"/>
    <property type="project" value="InterPro"/>
</dbReference>
<dbReference type="Gene3D" id="3.10.28.10">
    <property type="entry name" value="Homing endonucleases"/>
    <property type="match status" value="1"/>
</dbReference>
<sequence>MGLINNKHIPEVYLRASESQRRALLAGLLDTDGCMAERSVEVTFCTPALADTTVELIRTLGFRPSAAWSDATIYGRVVGRRCRVFFTADRSVFRLPRKRLNEGTRSKRSVNRYIDEVTPVPSVPVRCIQVDATDGIFLAGTTMVQTHNSLLLRQMALCVSQGV</sequence>
<dbReference type="GO" id="GO:0004519">
    <property type="term" value="F:endonuclease activity"/>
    <property type="evidence" value="ECO:0007669"/>
    <property type="project" value="InterPro"/>
</dbReference>
<dbReference type="SUPFAM" id="SSF55608">
    <property type="entry name" value="Homing endonucleases"/>
    <property type="match status" value="1"/>
</dbReference>
<dbReference type="AlphaFoldDB" id="X0YCC7"/>
<dbReference type="Pfam" id="PF05204">
    <property type="entry name" value="Hom_end"/>
    <property type="match status" value="1"/>
</dbReference>
<name>X0YCC7_9ZZZZ</name>
<evidence type="ECO:0000259" key="1">
    <source>
        <dbReference type="PROSITE" id="PS50819"/>
    </source>
</evidence>